<name>A0A2I1C175_ASPN1</name>
<dbReference type="PANTHER" id="PTHR45033:SF2">
    <property type="entry name" value="ZINC-TYPE ALCOHOL DEHYDROGENASE-LIKE PROTEIN C1773.06C"/>
    <property type="match status" value="1"/>
</dbReference>
<evidence type="ECO:0000313" key="1">
    <source>
        <dbReference type="EMBL" id="PKX91390.1"/>
    </source>
</evidence>
<dbReference type="SUPFAM" id="SSF51735">
    <property type="entry name" value="NAD(P)-binding Rossmann-fold domains"/>
    <property type="match status" value="1"/>
</dbReference>
<dbReference type="GeneID" id="36538158"/>
<dbReference type="STRING" id="1392255.A0A2I1C175"/>
<evidence type="ECO:0008006" key="3">
    <source>
        <dbReference type="Google" id="ProtNLM"/>
    </source>
</evidence>
<organism evidence="1 2">
    <name type="scientific">Aspergillus novofumigatus (strain IBT 16806)</name>
    <dbReference type="NCBI Taxonomy" id="1392255"/>
    <lineage>
        <taxon>Eukaryota</taxon>
        <taxon>Fungi</taxon>
        <taxon>Dikarya</taxon>
        <taxon>Ascomycota</taxon>
        <taxon>Pezizomycotina</taxon>
        <taxon>Eurotiomycetes</taxon>
        <taxon>Eurotiomycetidae</taxon>
        <taxon>Eurotiales</taxon>
        <taxon>Aspergillaceae</taxon>
        <taxon>Aspergillus</taxon>
        <taxon>Aspergillus subgen. Fumigati</taxon>
    </lineage>
</organism>
<evidence type="ECO:0000313" key="2">
    <source>
        <dbReference type="Proteomes" id="UP000234474"/>
    </source>
</evidence>
<protein>
    <recommendedName>
        <fullName evidence="3">Alcohol dehydrogenase</fullName>
    </recommendedName>
</protein>
<dbReference type="Gene3D" id="3.90.180.10">
    <property type="entry name" value="Medium-chain alcohol dehydrogenases, catalytic domain"/>
    <property type="match status" value="1"/>
</dbReference>
<accession>A0A2I1C175</accession>
<proteinExistence type="predicted"/>
<dbReference type="InterPro" id="IPR052711">
    <property type="entry name" value="Zinc_ADH-like"/>
</dbReference>
<sequence>MAQSLSSLAVKGTISMVGFLGGFNVDPFPDTITPVLLKSATIRGIRVGSKIDQQNLYDFLSDKQISLRPILDHVAFSFENSQAAFDHLYDSNHVGKAVIRM</sequence>
<dbReference type="Proteomes" id="UP000234474">
    <property type="component" value="Unassembled WGS sequence"/>
</dbReference>
<dbReference type="OrthoDB" id="3509362at2759"/>
<keyword evidence="2" id="KW-1185">Reference proteome</keyword>
<gene>
    <name evidence="1" type="ORF">P174DRAFT_491176</name>
</gene>
<dbReference type="RefSeq" id="XP_024679985.1">
    <property type="nucleotide sequence ID" value="XM_024830822.1"/>
</dbReference>
<dbReference type="EMBL" id="MSZS01000006">
    <property type="protein sequence ID" value="PKX91390.1"/>
    <property type="molecule type" value="Genomic_DNA"/>
</dbReference>
<comment type="caution">
    <text evidence="1">The sequence shown here is derived from an EMBL/GenBank/DDBJ whole genome shotgun (WGS) entry which is preliminary data.</text>
</comment>
<reference evidence="2" key="1">
    <citation type="journal article" date="2018" name="Proc. Natl. Acad. Sci. U.S.A.">
        <title>Linking secondary metabolites to gene clusters through genome sequencing of six diverse Aspergillus species.</title>
        <authorList>
            <person name="Kaerboelling I."/>
            <person name="Vesth T.C."/>
            <person name="Frisvad J.C."/>
            <person name="Nybo J.L."/>
            <person name="Theobald S."/>
            <person name="Kuo A."/>
            <person name="Bowyer P."/>
            <person name="Matsuda Y."/>
            <person name="Mondo S."/>
            <person name="Lyhne E.K."/>
            <person name="Kogle M.E."/>
            <person name="Clum A."/>
            <person name="Lipzen A."/>
            <person name="Salamov A."/>
            <person name="Ngan C.Y."/>
            <person name="Daum C."/>
            <person name="Chiniquy J."/>
            <person name="Barry K."/>
            <person name="LaButti K."/>
            <person name="Haridas S."/>
            <person name="Simmons B.A."/>
            <person name="Magnuson J.K."/>
            <person name="Mortensen U.H."/>
            <person name="Larsen T.O."/>
            <person name="Grigoriev I.V."/>
            <person name="Baker S.E."/>
            <person name="Andersen M.R."/>
        </authorList>
    </citation>
    <scope>NUCLEOTIDE SEQUENCE [LARGE SCALE GENOMIC DNA]</scope>
    <source>
        <strain evidence="2">IBT 16806</strain>
    </source>
</reference>
<dbReference type="AlphaFoldDB" id="A0A2I1C175"/>
<dbReference type="PANTHER" id="PTHR45033">
    <property type="match status" value="1"/>
</dbReference>
<dbReference type="VEuPathDB" id="FungiDB:P174DRAFT_491176"/>
<dbReference type="InterPro" id="IPR036291">
    <property type="entry name" value="NAD(P)-bd_dom_sf"/>
</dbReference>
<dbReference type="Gene3D" id="3.40.50.720">
    <property type="entry name" value="NAD(P)-binding Rossmann-like Domain"/>
    <property type="match status" value="1"/>
</dbReference>